<accession>A0ABW8ARV9</accession>
<dbReference type="InterPro" id="IPR026881">
    <property type="entry name" value="WYL_dom"/>
</dbReference>
<protein>
    <submittedName>
        <fullName evidence="4">Helix-turn-helix transcriptional regulator</fullName>
    </submittedName>
</protein>
<reference evidence="4 5" key="1">
    <citation type="submission" date="2024-10" db="EMBL/GenBank/DDBJ databases">
        <title>The Natural Products Discovery Center: Release of the First 8490 Sequenced Strains for Exploring Actinobacteria Biosynthetic Diversity.</title>
        <authorList>
            <person name="Kalkreuter E."/>
            <person name="Kautsar S.A."/>
            <person name="Yang D."/>
            <person name="Bader C.D."/>
            <person name="Teijaro C.N."/>
            <person name="Fluegel L."/>
            <person name="Davis C.M."/>
            <person name="Simpson J.R."/>
            <person name="Lauterbach L."/>
            <person name="Steele A.D."/>
            <person name="Gui C."/>
            <person name="Meng S."/>
            <person name="Li G."/>
            <person name="Viehrig K."/>
            <person name="Ye F."/>
            <person name="Su P."/>
            <person name="Kiefer A.F."/>
            <person name="Nichols A."/>
            <person name="Cepeda A.J."/>
            <person name="Yan W."/>
            <person name="Fan B."/>
            <person name="Jiang Y."/>
            <person name="Adhikari A."/>
            <person name="Zheng C.-J."/>
            <person name="Schuster L."/>
            <person name="Cowan T.M."/>
            <person name="Smanski M.J."/>
            <person name="Chevrette M.G."/>
            <person name="De Carvalho L.P.S."/>
            <person name="Shen B."/>
        </authorList>
    </citation>
    <scope>NUCLEOTIDE SEQUENCE [LARGE SCALE GENOMIC DNA]</scope>
    <source>
        <strain evidence="4 5">NPDC049639</strain>
    </source>
</reference>
<dbReference type="Pfam" id="PF25583">
    <property type="entry name" value="WCX"/>
    <property type="match status" value="1"/>
</dbReference>
<evidence type="ECO:0000313" key="5">
    <source>
        <dbReference type="Proteomes" id="UP001612915"/>
    </source>
</evidence>
<name>A0ABW8ARV9_9ACTN</name>
<dbReference type="EMBL" id="JBITLV010000006">
    <property type="protein sequence ID" value="MFI7589107.1"/>
    <property type="molecule type" value="Genomic_DNA"/>
</dbReference>
<keyword evidence="5" id="KW-1185">Reference proteome</keyword>
<dbReference type="PANTHER" id="PTHR34580:SF3">
    <property type="entry name" value="PROTEIN PAFB"/>
    <property type="match status" value="1"/>
</dbReference>
<evidence type="ECO:0000256" key="1">
    <source>
        <dbReference type="SAM" id="MobiDB-lite"/>
    </source>
</evidence>
<evidence type="ECO:0000259" key="2">
    <source>
        <dbReference type="Pfam" id="PF13280"/>
    </source>
</evidence>
<dbReference type="InterPro" id="IPR057727">
    <property type="entry name" value="WCX_dom"/>
</dbReference>
<dbReference type="Pfam" id="PF13280">
    <property type="entry name" value="WYL"/>
    <property type="match status" value="1"/>
</dbReference>
<dbReference type="InterPro" id="IPR051534">
    <property type="entry name" value="CBASS_pafABC_assoc_protein"/>
</dbReference>
<comment type="caution">
    <text evidence="4">The sequence shown here is derived from an EMBL/GenBank/DDBJ whole genome shotgun (WGS) entry which is preliminary data.</text>
</comment>
<sequence length="349" mass="38167">MSARRTERLLNLVICLLATRRWLTKEQIRAAVPQYADCESAEAFDRMFERDKEDLRELGIPVVTGASSSAFEDEVGYRIDREAYALPPVHLTREELAVVGLASRVWQQASLAGPAARALVKLTSMGVETEDVAPAGLEPRVRTAEPAFEPLYAATRDRQPVEFTYRKPSGEASLRHVQPWMVASRGGRWYLIGFDLDRDDSRVFRLSRVEGKVRRTGRPGSYTVPDEHDLDPRLLLGGQRAQDERTATVRVRVGHGAGLRRRALGVRSAVADGWDEVDVRVGDVGSLADELAGYGPDVVALAPADVRDGVVRRLRAALDVQAGAPDTAVDLTGELPGEASGPGEELVVP</sequence>
<proteinExistence type="predicted"/>
<organism evidence="4 5">
    <name type="scientific">Spongisporangium articulatum</name>
    <dbReference type="NCBI Taxonomy" id="3362603"/>
    <lineage>
        <taxon>Bacteria</taxon>
        <taxon>Bacillati</taxon>
        <taxon>Actinomycetota</taxon>
        <taxon>Actinomycetes</taxon>
        <taxon>Kineosporiales</taxon>
        <taxon>Kineosporiaceae</taxon>
        <taxon>Spongisporangium</taxon>
    </lineage>
</organism>
<dbReference type="RefSeq" id="WP_398283468.1">
    <property type="nucleotide sequence ID" value="NZ_JBITLV010000006.1"/>
</dbReference>
<dbReference type="PANTHER" id="PTHR34580">
    <property type="match status" value="1"/>
</dbReference>
<feature type="region of interest" description="Disordered" evidence="1">
    <location>
        <begin position="328"/>
        <end position="349"/>
    </location>
</feature>
<dbReference type="Proteomes" id="UP001612915">
    <property type="component" value="Unassembled WGS sequence"/>
</dbReference>
<gene>
    <name evidence="4" type="ORF">ACIB24_18750</name>
</gene>
<dbReference type="PROSITE" id="PS52050">
    <property type="entry name" value="WYL"/>
    <property type="match status" value="1"/>
</dbReference>
<feature type="domain" description="WYL" evidence="2">
    <location>
        <begin position="147"/>
        <end position="210"/>
    </location>
</feature>
<evidence type="ECO:0000259" key="3">
    <source>
        <dbReference type="Pfam" id="PF25583"/>
    </source>
</evidence>
<evidence type="ECO:0000313" key="4">
    <source>
        <dbReference type="EMBL" id="MFI7589107.1"/>
    </source>
</evidence>
<feature type="domain" description="WCX" evidence="3">
    <location>
        <begin position="245"/>
        <end position="318"/>
    </location>
</feature>